<evidence type="ECO:0000313" key="2">
    <source>
        <dbReference type="WBParaSite" id="MhA1_Contig699.frz3.gene10"/>
    </source>
</evidence>
<dbReference type="InterPro" id="IPR038680">
    <property type="entry name" value="PAW_sf"/>
</dbReference>
<dbReference type="WBParaSite" id="MhA1_Contig699.frz3.gene10">
    <property type="protein sequence ID" value="MhA1_Contig699.frz3.gene10"/>
    <property type="gene ID" value="MhA1_Contig699.frz3.gene10"/>
</dbReference>
<dbReference type="AlphaFoldDB" id="A0A1I8BVE2"/>
<reference evidence="2" key="1">
    <citation type="submission" date="2016-11" db="UniProtKB">
        <authorList>
            <consortium name="WormBaseParasite"/>
        </authorList>
    </citation>
    <scope>IDENTIFICATION</scope>
</reference>
<dbReference type="Gene3D" id="2.60.120.1020">
    <property type="entry name" value="Peptide N glycanase, PAW domain"/>
    <property type="match status" value="1"/>
</dbReference>
<accession>A0A1I8BVE2</accession>
<name>A0A1I8BVE2_MELHA</name>
<organism evidence="1 2">
    <name type="scientific">Meloidogyne hapla</name>
    <name type="common">Root-knot nematode worm</name>
    <dbReference type="NCBI Taxonomy" id="6305"/>
    <lineage>
        <taxon>Eukaryota</taxon>
        <taxon>Metazoa</taxon>
        <taxon>Ecdysozoa</taxon>
        <taxon>Nematoda</taxon>
        <taxon>Chromadorea</taxon>
        <taxon>Rhabditida</taxon>
        <taxon>Tylenchina</taxon>
        <taxon>Tylenchomorpha</taxon>
        <taxon>Tylenchoidea</taxon>
        <taxon>Meloidogynidae</taxon>
        <taxon>Meloidogyninae</taxon>
        <taxon>Meloidogyne</taxon>
    </lineage>
</organism>
<proteinExistence type="predicted"/>
<protein>
    <submittedName>
        <fullName evidence="2">Uncharacterized protein</fullName>
    </submittedName>
</protein>
<evidence type="ECO:0000313" key="1">
    <source>
        <dbReference type="Proteomes" id="UP000095281"/>
    </source>
</evidence>
<dbReference type="Proteomes" id="UP000095281">
    <property type="component" value="Unplaced"/>
</dbReference>
<sequence>MLLVQTLEEIIVKEISDYNGLKKNNSWGIIGKKIMNMQKAINVVSLTDKLNKVVNFRVLIFWRRDVIVQVSNIEMNGLHCFLLKYDCSTDKYHRCFNIDGDQFIDGWQSLTQSSIGVARITEKNISEFAYIGSNDTIGQICWRIEHPKAKVARVDVCLKGMSTTDEIGDKDAKIGVNVFCGDQGSRRAPAAIPVNSQIIDVIEMEKIGKSDFTEQKELVSQPLLQKQTHIDEKETFISLEEEKNVKLYSSFSEVKITQNFQQQQIITSEISSTIDLNKVEEIIDKLEEDEK</sequence>
<keyword evidence="1" id="KW-1185">Reference proteome</keyword>